<reference evidence="1" key="1">
    <citation type="submission" date="2021-03" db="EMBL/GenBank/DDBJ databases">
        <title>Revisited historic fungal species revealed as producer of novel bioactive compounds through whole genome sequencing and comparative genomics.</title>
        <authorList>
            <person name="Vignolle G.A."/>
            <person name="Hochenegger N."/>
            <person name="Mach R.L."/>
            <person name="Mach-Aigner A.R."/>
            <person name="Javad Rahimi M."/>
            <person name="Salim K.A."/>
            <person name="Chan C.M."/>
            <person name="Lim L.B.L."/>
            <person name="Cai F."/>
            <person name="Druzhinina I.S."/>
            <person name="U'Ren J.M."/>
            <person name="Derntl C."/>
        </authorList>
    </citation>
    <scope>NUCLEOTIDE SEQUENCE</scope>
    <source>
        <strain evidence="1">TUCIM 5799</strain>
    </source>
</reference>
<proteinExistence type="predicted"/>
<accession>A0A9Q0AQZ0</accession>
<dbReference type="EMBL" id="JAFIMR010000003">
    <property type="protein sequence ID" value="KAI1880124.1"/>
    <property type="molecule type" value="Genomic_DNA"/>
</dbReference>
<dbReference type="Proteomes" id="UP000829685">
    <property type="component" value="Unassembled WGS sequence"/>
</dbReference>
<dbReference type="AlphaFoldDB" id="A0A9Q0AQZ0"/>
<evidence type="ECO:0000313" key="2">
    <source>
        <dbReference type="Proteomes" id="UP000829685"/>
    </source>
</evidence>
<name>A0A9Q0AQZ0_9PEZI</name>
<keyword evidence="2" id="KW-1185">Reference proteome</keyword>
<evidence type="ECO:0000313" key="1">
    <source>
        <dbReference type="EMBL" id="KAI1880124.1"/>
    </source>
</evidence>
<gene>
    <name evidence="1" type="ORF">JX265_001745</name>
</gene>
<protein>
    <submittedName>
        <fullName evidence="1">Uncharacterized protein</fullName>
    </submittedName>
</protein>
<sequence length="388" mass="43135">MSIDQILVAPGGENITPPPKSDIVATGLGEVGDQYTLEPSALERTLRGVAVAIQLEKEWDDMLVQWFSITQKKASTTLSVTQWLAAAQEELSSEPELVLIMNVVIGLSYMRERGRTSDLRQDPLSVDFIWPIISAALAAPNSSFKVSRSAGGFLFVPLCSLIKDGKIDELWRLHVWLPDGKRGNVIHSHNAFGQSWILAGEGKNLLWSVKPAEYDQATHAEYGLQWNDGKKSDSAYKTHQVSSTIVNTKKYVAADLSSTDVHLRNTTYSVSDKQWHSSEVAPDRVCATLFVFDALRGFRDIAPVLGPKDGESSTQTRDPAGHTVEEIVKTVENVRAWEDLVQSGRRYNLSGKRDVAEETFKCALKLCQELPGFPNRELYIKSTRNEME</sequence>
<organism evidence="1 2">
    <name type="scientific">Neoarthrinium moseri</name>
    <dbReference type="NCBI Taxonomy" id="1658444"/>
    <lineage>
        <taxon>Eukaryota</taxon>
        <taxon>Fungi</taxon>
        <taxon>Dikarya</taxon>
        <taxon>Ascomycota</taxon>
        <taxon>Pezizomycotina</taxon>
        <taxon>Sordariomycetes</taxon>
        <taxon>Xylariomycetidae</taxon>
        <taxon>Amphisphaeriales</taxon>
        <taxon>Apiosporaceae</taxon>
        <taxon>Neoarthrinium</taxon>
    </lineage>
</organism>
<comment type="caution">
    <text evidence="1">The sequence shown here is derived from an EMBL/GenBank/DDBJ whole genome shotgun (WGS) entry which is preliminary data.</text>
</comment>